<dbReference type="KEGG" id="ccos:Pan44_17390"/>
<dbReference type="AlphaFoldDB" id="A0A517SC97"/>
<dbReference type="EMBL" id="CP036271">
    <property type="protein sequence ID" value="QDT53716.1"/>
    <property type="molecule type" value="Genomic_DNA"/>
</dbReference>
<dbReference type="InParanoid" id="A0A517SC97"/>
<evidence type="ECO:0000313" key="2">
    <source>
        <dbReference type="Proteomes" id="UP000315700"/>
    </source>
</evidence>
<accession>A0A517SC97</accession>
<gene>
    <name evidence="1" type="ORF">Pan44_17390</name>
</gene>
<organism evidence="1 2">
    <name type="scientific">Caulifigura coniformis</name>
    <dbReference type="NCBI Taxonomy" id="2527983"/>
    <lineage>
        <taxon>Bacteria</taxon>
        <taxon>Pseudomonadati</taxon>
        <taxon>Planctomycetota</taxon>
        <taxon>Planctomycetia</taxon>
        <taxon>Planctomycetales</taxon>
        <taxon>Planctomycetaceae</taxon>
        <taxon>Caulifigura</taxon>
    </lineage>
</organism>
<protein>
    <submittedName>
        <fullName evidence="1">Uncharacterized protein</fullName>
    </submittedName>
</protein>
<dbReference type="Proteomes" id="UP000315700">
    <property type="component" value="Chromosome"/>
</dbReference>
<reference evidence="1 2" key="1">
    <citation type="submission" date="2019-02" db="EMBL/GenBank/DDBJ databases">
        <title>Deep-cultivation of Planctomycetes and their phenomic and genomic characterization uncovers novel biology.</title>
        <authorList>
            <person name="Wiegand S."/>
            <person name="Jogler M."/>
            <person name="Boedeker C."/>
            <person name="Pinto D."/>
            <person name="Vollmers J."/>
            <person name="Rivas-Marin E."/>
            <person name="Kohn T."/>
            <person name="Peeters S.H."/>
            <person name="Heuer A."/>
            <person name="Rast P."/>
            <person name="Oberbeckmann S."/>
            <person name="Bunk B."/>
            <person name="Jeske O."/>
            <person name="Meyerdierks A."/>
            <person name="Storesund J.E."/>
            <person name="Kallscheuer N."/>
            <person name="Luecker S."/>
            <person name="Lage O.M."/>
            <person name="Pohl T."/>
            <person name="Merkel B.J."/>
            <person name="Hornburger P."/>
            <person name="Mueller R.-W."/>
            <person name="Bruemmer F."/>
            <person name="Labrenz M."/>
            <person name="Spormann A.M."/>
            <person name="Op den Camp H."/>
            <person name="Overmann J."/>
            <person name="Amann R."/>
            <person name="Jetten M.S.M."/>
            <person name="Mascher T."/>
            <person name="Medema M.H."/>
            <person name="Devos D.P."/>
            <person name="Kaster A.-K."/>
            <person name="Ovreas L."/>
            <person name="Rohde M."/>
            <person name="Galperin M.Y."/>
            <person name="Jogler C."/>
        </authorList>
    </citation>
    <scope>NUCLEOTIDE SEQUENCE [LARGE SCALE GENOMIC DNA]</scope>
    <source>
        <strain evidence="1 2">Pan44</strain>
    </source>
</reference>
<keyword evidence="2" id="KW-1185">Reference proteome</keyword>
<sequence length="50" mass="5286">MQVGPHDSASSTIDRPGCLKCSLLPIGKQAMPLTDALPSLLLTFYAARIS</sequence>
<name>A0A517SC97_9PLAN</name>
<evidence type="ECO:0000313" key="1">
    <source>
        <dbReference type="EMBL" id="QDT53716.1"/>
    </source>
</evidence>
<proteinExistence type="predicted"/>